<dbReference type="GO" id="GO:0009055">
    <property type="term" value="F:electron transfer activity"/>
    <property type="evidence" value="ECO:0007669"/>
    <property type="project" value="InterPro"/>
</dbReference>
<dbReference type="PROSITE" id="PS51007">
    <property type="entry name" value="CYTC"/>
    <property type="match status" value="1"/>
</dbReference>
<dbReference type="Pfam" id="PF07587">
    <property type="entry name" value="PSD1"/>
    <property type="match status" value="1"/>
</dbReference>
<dbReference type="PANTHER" id="PTHR35889">
    <property type="entry name" value="CYCLOINULO-OLIGOSACCHARIDE FRUCTANOTRANSFERASE-RELATED"/>
    <property type="match status" value="1"/>
</dbReference>
<comment type="caution">
    <text evidence="6">The sequence shown here is derived from an EMBL/GenBank/DDBJ whole genome shotgun (WGS) entry which is preliminary data.</text>
</comment>
<dbReference type="GO" id="GO:0020037">
    <property type="term" value="F:heme binding"/>
    <property type="evidence" value="ECO:0007669"/>
    <property type="project" value="InterPro"/>
</dbReference>
<organism evidence="6 7">
    <name type="scientific">Roseimicrobium gellanilyticum</name>
    <dbReference type="NCBI Taxonomy" id="748857"/>
    <lineage>
        <taxon>Bacteria</taxon>
        <taxon>Pseudomonadati</taxon>
        <taxon>Verrucomicrobiota</taxon>
        <taxon>Verrucomicrobiia</taxon>
        <taxon>Verrucomicrobiales</taxon>
        <taxon>Verrucomicrobiaceae</taxon>
        <taxon>Roseimicrobium</taxon>
    </lineage>
</organism>
<gene>
    <name evidence="6" type="ORF">DES53_12522</name>
</gene>
<dbReference type="InterPro" id="IPR009056">
    <property type="entry name" value="Cyt_c-like_dom"/>
</dbReference>
<evidence type="ECO:0000313" key="7">
    <source>
        <dbReference type="Proteomes" id="UP000253426"/>
    </source>
</evidence>
<dbReference type="Proteomes" id="UP000253426">
    <property type="component" value="Unassembled WGS sequence"/>
</dbReference>
<dbReference type="InterPro" id="IPR022655">
    <property type="entry name" value="DUF1553"/>
</dbReference>
<dbReference type="InterPro" id="IPR036909">
    <property type="entry name" value="Cyt_c-like_dom_sf"/>
</dbReference>
<evidence type="ECO:0000313" key="6">
    <source>
        <dbReference type="EMBL" id="RBP35196.1"/>
    </source>
</evidence>
<evidence type="ECO:0000256" key="1">
    <source>
        <dbReference type="ARBA" id="ARBA00022617"/>
    </source>
</evidence>
<dbReference type="AlphaFoldDB" id="A0A366H1S6"/>
<accession>A0A366H1S6</accession>
<name>A0A366H1S6_9BACT</name>
<proteinExistence type="predicted"/>
<feature type="domain" description="Cytochrome c" evidence="5">
    <location>
        <begin position="10"/>
        <end position="105"/>
    </location>
</feature>
<keyword evidence="7" id="KW-1185">Reference proteome</keyword>
<dbReference type="GO" id="GO:0046872">
    <property type="term" value="F:metal ion binding"/>
    <property type="evidence" value="ECO:0007669"/>
    <property type="project" value="UniProtKB-KW"/>
</dbReference>
<dbReference type="EMBL" id="QNRR01000025">
    <property type="protein sequence ID" value="RBP35196.1"/>
    <property type="molecule type" value="Genomic_DNA"/>
</dbReference>
<dbReference type="Pfam" id="PF07635">
    <property type="entry name" value="PSCyt1"/>
    <property type="match status" value="1"/>
</dbReference>
<evidence type="ECO:0000256" key="4">
    <source>
        <dbReference type="PROSITE-ProRule" id="PRU00433"/>
    </source>
</evidence>
<sequence length="878" mass="97165">MGGASAFGAAKAPTGPVTFEKDVRPILKAHCFHCHGEEGEMKGGLDVRLARFLAKGGKSGPAIVAGQPATSHILEVLKNGDMPKGKPPLKASEIAAIEKWIAAGAPTARPEPEKLGPEHAFTDEERAWWAFQPIQRPKVPAVKGQGSTLHGDNAIDAFLKVKLDKAGLAFSSEADRATLIRRATYDLTGLPPSPEEVDAFVNDSSPQAWEKVIERLLSSPHYGERWGRHWLDVAGYADSDGYTEKDTERPWAWKYRDYVIAAFNEDKPFDQFIQEQLAGDEMVKQPYRNLDAGAIEKLAATGFLRMAPDGTGTMNDRTSQNATIADTIKIVGTSLYGMTIACAQCHDHRYDPISQADYYRLRAVFEPGFDTNTWRNPAGRLVSLLTDAERADSAKIEAEAKKLDEARLKKQEEFITEVLEKELLKADEGIRDALRTAYRTVVKERKPEQVKMLKDWPRVNQLSGGSLYLYDTTYKTKHADTLKKMAEEATAVRATKPKEQFLQAFTEVPKANPNLVPATFIFHRGDPEQKKDKVPPSDLTVLAGLRKVELPEKSATLPTTGRRLAFAEAITDGKHPLLARVLVNRAWMHHFGKGIVTSAGDFGALGQMPTHPEMLDWLASEFMAQGWSMKQLHRLIMTSEAYRQSSTRDANKERLDPDNALLSRMNVRRLEAESLRDSMLAVSGKLAGHLAGKPVPVMANEEGQVVIGMDTSDTAGRPSGKIIPLNGEEFRRSIYVQVRRSKPLGMLETFDAPTMVEANCSERPSTTVSPQSLMLMNSGYMREYAQYFAMRLQKEHANDVKAQVTQAFRLAYGRAPEQSDIEAGVKFVEEQVAFYKAHPAPLEYAVGPPSKQNADASLLGLAALCHALMSANEFLYVD</sequence>
<dbReference type="InterPro" id="IPR011429">
    <property type="entry name" value="Cyt_c_Planctomycete-type"/>
</dbReference>
<keyword evidence="3 4" id="KW-0408">Iron</keyword>
<dbReference type="InterPro" id="IPR011444">
    <property type="entry name" value="DUF1549"/>
</dbReference>
<keyword evidence="2 4" id="KW-0479">Metal-binding</keyword>
<dbReference type="SUPFAM" id="SSF46626">
    <property type="entry name" value="Cytochrome c"/>
    <property type="match status" value="1"/>
</dbReference>
<evidence type="ECO:0000256" key="2">
    <source>
        <dbReference type="ARBA" id="ARBA00022723"/>
    </source>
</evidence>
<dbReference type="RefSeq" id="WP_245958316.1">
    <property type="nucleotide sequence ID" value="NZ_QNRR01000025.1"/>
</dbReference>
<evidence type="ECO:0000259" key="5">
    <source>
        <dbReference type="PROSITE" id="PS51007"/>
    </source>
</evidence>
<evidence type="ECO:0000256" key="3">
    <source>
        <dbReference type="ARBA" id="ARBA00023004"/>
    </source>
</evidence>
<dbReference type="PANTHER" id="PTHR35889:SF3">
    <property type="entry name" value="F-BOX DOMAIN-CONTAINING PROTEIN"/>
    <property type="match status" value="1"/>
</dbReference>
<protein>
    <submittedName>
        <fullName evidence="6">Cytochrome c</fullName>
    </submittedName>
</protein>
<keyword evidence="1 4" id="KW-0349">Heme</keyword>
<dbReference type="Pfam" id="PF07583">
    <property type="entry name" value="PSCyt2"/>
    <property type="match status" value="1"/>
</dbReference>
<reference evidence="6 7" key="1">
    <citation type="submission" date="2018-06" db="EMBL/GenBank/DDBJ databases">
        <title>Genomic Encyclopedia of Type Strains, Phase IV (KMG-IV): sequencing the most valuable type-strain genomes for metagenomic binning, comparative biology and taxonomic classification.</title>
        <authorList>
            <person name="Goeker M."/>
        </authorList>
    </citation>
    <scope>NUCLEOTIDE SEQUENCE [LARGE SCALE GENOMIC DNA]</scope>
    <source>
        <strain evidence="6 7">DSM 25532</strain>
    </source>
</reference>